<feature type="domain" description="Peptidase M14" evidence="17">
    <location>
        <begin position="120"/>
        <end position="412"/>
    </location>
</feature>
<keyword evidence="12" id="KW-1015">Disulfide bond</keyword>
<evidence type="ECO:0000256" key="3">
    <source>
        <dbReference type="ARBA" id="ARBA00005988"/>
    </source>
</evidence>
<dbReference type="PANTHER" id="PTHR11705">
    <property type="entry name" value="PROTEASE FAMILY M14 CARBOXYPEPTIDASE A,B"/>
    <property type="match status" value="1"/>
</dbReference>
<feature type="signal peptide" evidence="16">
    <location>
        <begin position="1"/>
        <end position="17"/>
    </location>
</feature>
<dbReference type="FunFam" id="3.40.630.10:FF:000040">
    <property type="entry name" value="zinc carboxypeptidase"/>
    <property type="match status" value="1"/>
</dbReference>
<dbReference type="PRINTS" id="PR00765">
    <property type="entry name" value="CRBOXYPTASEA"/>
</dbReference>
<feature type="chain" id="PRO_5040405655" description="Zinc carboxypeptidase A 1" evidence="16">
    <location>
        <begin position="18"/>
        <end position="418"/>
    </location>
</feature>
<dbReference type="GO" id="GO:0005615">
    <property type="term" value="C:extracellular space"/>
    <property type="evidence" value="ECO:0007669"/>
    <property type="project" value="TreeGrafter"/>
</dbReference>
<dbReference type="GO" id="GO:0004181">
    <property type="term" value="F:metallocarboxypeptidase activity"/>
    <property type="evidence" value="ECO:0007669"/>
    <property type="project" value="InterPro"/>
</dbReference>
<keyword evidence="6" id="KW-0645">Protease</keyword>
<evidence type="ECO:0000256" key="2">
    <source>
        <dbReference type="ARBA" id="ARBA00004613"/>
    </source>
</evidence>
<evidence type="ECO:0000256" key="10">
    <source>
        <dbReference type="ARBA" id="ARBA00022833"/>
    </source>
</evidence>
<feature type="active site" description="Proton donor/acceptor" evidence="15">
    <location>
        <position position="376"/>
    </location>
</feature>
<keyword evidence="19" id="KW-1185">Reference proteome</keyword>
<dbReference type="InterPro" id="IPR000834">
    <property type="entry name" value="Peptidase_M14"/>
</dbReference>
<reference evidence="18" key="1">
    <citation type="submission" date="2022-07" db="EMBL/GenBank/DDBJ databases">
        <authorList>
            <person name="Trinca V."/>
            <person name="Uliana J.V.C."/>
            <person name="Torres T.T."/>
            <person name="Ward R.J."/>
            <person name="Monesi N."/>
        </authorList>
    </citation>
    <scope>NUCLEOTIDE SEQUENCE</scope>
    <source>
        <strain evidence="18">HSMRA1968</strain>
        <tissue evidence="18">Whole embryos</tissue>
    </source>
</reference>
<evidence type="ECO:0000256" key="15">
    <source>
        <dbReference type="PROSITE-ProRule" id="PRU01379"/>
    </source>
</evidence>
<dbReference type="GO" id="GO:0008270">
    <property type="term" value="F:zinc ion binding"/>
    <property type="evidence" value="ECO:0007669"/>
    <property type="project" value="InterPro"/>
</dbReference>
<keyword evidence="5 18" id="KW-0121">Carboxypeptidase</keyword>
<evidence type="ECO:0000313" key="19">
    <source>
        <dbReference type="Proteomes" id="UP001151699"/>
    </source>
</evidence>
<evidence type="ECO:0000256" key="7">
    <source>
        <dbReference type="ARBA" id="ARBA00022723"/>
    </source>
</evidence>
<evidence type="ECO:0000256" key="14">
    <source>
        <dbReference type="ARBA" id="ARBA00069039"/>
    </source>
</evidence>
<comment type="caution">
    <text evidence="18">The sequence shown here is derived from an EMBL/GenBank/DDBJ whole genome shotgun (WGS) entry which is preliminary data.</text>
</comment>
<dbReference type="SUPFAM" id="SSF53187">
    <property type="entry name" value="Zn-dependent exopeptidases"/>
    <property type="match status" value="1"/>
</dbReference>
<dbReference type="SMART" id="SM00631">
    <property type="entry name" value="Zn_pept"/>
    <property type="match status" value="1"/>
</dbReference>
<comment type="subcellular location">
    <subcellularLocation>
        <location evidence="2">Secreted</location>
    </subcellularLocation>
</comment>
<accession>A0A9Q0MRM9</accession>
<proteinExistence type="inferred from homology"/>
<dbReference type="GO" id="GO:0006508">
    <property type="term" value="P:proteolysis"/>
    <property type="evidence" value="ECO:0007669"/>
    <property type="project" value="UniProtKB-KW"/>
</dbReference>
<dbReference type="PROSITE" id="PS52035">
    <property type="entry name" value="PEPTIDASE_M14"/>
    <property type="match status" value="1"/>
</dbReference>
<dbReference type="PANTHER" id="PTHR11705:SF123">
    <property type="entry name" value="PEPTIDASE M14 CARBOXYPEPTIDASE A DOMAIN-CONTAINING PROTEIN-RELATED"/>
    <property type="match status" value="1"/>
</dbReference>
<dbReference type="Proteomes" id="UP001151699">
    <property type="component" value="Chromosome C"/>
</dbReference>
<dbReference type="PROSITE" id="PS51257">
    <property type="entry name" value="PROKAR_LIPOPROTEIN"/>
    <property type="match status" value="1"/>
</dbReference>
<sequence>MKLQLAFVLLLAASCFAAKSRYDNYKLYSLQPKTEEQVKAVAELEGLTDAYDFWSAPSMVRDVDVMVPPHKLAEFEDFLNRFEIQFHIKVENIQKLVDQQDPELTAKKTAEGRNAFDWTFFNTFAEINAWMDQRLAQYPNVLTNIPVGTSHQGRPLRCLRYTERANNPAIFIEANIHAREWASSATATWVINELLTSTDPEIRSMANTVDWYICPVANPDGFVFSHESTRLWRKTRQSWGSCIGTDPNRNFDFFWMSGGASNNPCSDTYAGPNPFSEPETRAIRDFYGTIASRVRIFLSFHAFGQYLLMPFGHTTANSNNHANLLSVANAGAAAIRSTAGSDYLVGSTAVVLYTASGSSPDWAFGVHNTPLAYTFEFRPIRGSSNGFLLAPNQIIPNNREVVNGIRAMIAQARAVGQM</sequence>
<dbReference type="Pfam" id="PF02244">
    <property type="entry name" value="Propep_M14"/>
    <property type="match status" value="1"/>
</dbReference>
<dbReference type="Gene3D" id="3.30.70.340">
    <property type="entry name" value="Metallocarboxypeptidase-like"/>
    <property type="match status" value="1"/>
</dbReference>
<evidence type="ECO:0000256" key="11">
    <source>
        <dbReference type="ARBA" id="ARBA00023049"/>
    </source>
</evidence>
<keyword evidence="4" id="KW-0964">Secreted</keyword>
<comment type="cofactor">
    <cofactor evidence="1">
        <name>Zn(2+)</name>
        <dbReference type="ChEBI" id="CHEBI:29105"/>
    </cofactor>
</comment>
<evidence type="ECO:0000259" key="17">
    <source>
        <dbReference type="PROSITE" id="PS52035"/>
    </source>
</evidence>
<comment type="function">
    <text evidence="13">Involved in the digestion of the blood meal.</text>
</comment>
<dbReference type="SUPFAM" id="SSF54897">
    <property type="entry name" value="Protease propeptides/inhibitors"/>
    <property type="match status" value="1"/>
</dbReference>
<dbReference type="InterPro" id="IPR036990">
    <property type="entry name" value="M14A-like_propep"/>
</dbReference>
<dbReference type="Pfam" id="PF00246">
    <property type="entry name" value="Peptidase_M14"/>
    <property type="match status" value="1"/>
</dbReference>
<evidence type="ECO:0000256" key="6">
    <source>
        <dbReference type="ARBA" id="ARBA00022670"/>
    </source>
</evidence>
<dbReference type="InterPro" id="IPR003146">
    <property type="entry name" value="M14A_act_pep"/>
</dbReference>
<protein>
    <recommendedName>
        <fullName evidence="14">Zinc carboxypeptidase A 1</fullName>
    </recommendedName>
</protein>
<evidence type="ECO:0000256" key="12">
    <source>
        <dbReference type="ARBA" id="ARBA00023157"/>
    </source>
</evidence>
<evidence type="ECO:0000256" key="9">
    <source>
        <dbReference type="ARBA" id="ARBA00022801"/>
    </source>
</evidence>
<keyword evidence="7" id="KW-0479">Metal-binding</keyword>
<dbReference type="AlphaFoldDB" id="A0A9Q0MRM9"/>
<evidence type="ECO:0000313" key="18">
    <source>
        <dbReference type="EMBL" id="KAJ6635047.1"/>
    </source>
</evidence>
<dbReference type="CDD" id="cd03860">
    <property type="entry name" value="M14_CP_A-B_like"/>
    <property type="match status" value="1"/>
</dbReference>
<gene>
    <name evidence="18" type="ORF">Bhyg_13629</name>
</gene>
<name>A0A9Q0MRM9_9DIPT</name>
<dbReference type="OrthoDB" id="3626597at2759"/>
<comment type="similarity">
    <text evidence="3 15">Belongs to the peptidase M14 family.</text>
</comment>
<evidence type="ECO:0000256" key="8">
    <source>
        <dbReference type="ARBA" id="ARBA00022729"/>
    </source>
</evidence>
<evidence type="ECO:0000256" key="13">
    <source>
        <dbReference type="ARBA" id="ARBA00057299"/>
    </source>
</evidence>
<keyword evidence="11" id="KW-0482">Metalloprotease</keyword>
<evidence type="ECO:0000256" key="4">
    <source>
        <dbReference type="ARBA" id="ARBA00022525"/>
    </source>
</evidence>
<dbReference type="FunFam" id="3.30.70.340:FF:000002">
    <property type="entry name" value="Carboxypeptidase A"/>
    <property type="match status" value="1"/>
</dbReference>
<evidence type="ECO:0000256" key="5">
    <source>
        <dbReference type="ARBA" id="ARBA00022645"/>
    </source>
</evidence>
<dbReference type="Gene3D" id="3.40.630.10">
    <property type="entry name" value="Zn peptidases"/>
    <property type="match status" value="1"/>
</dbReference>
<keyword evidence="9" id="KW-0378">Hydrolase</keyword>
<organism evidence="18 19">
    <name type="scientific">Pseudolycoriella hygida</name>
    <dbReference type="NCBI Taxonomy" id="35572"/>
    <lineage>
        <taxon>Eukaryota</taxon>
        <taxon>Metazoa</taxon>
        <taxon>Ecdysozoa</taxon>
        <taxon>Arthropoda</taxon>
        <taxon>Hexapoda</taxon>
        <taxon>Insecta</taxon>
        <taxon>Pterygota</taxon>
        <taxon>Neoptera</taxon>
        <taxon>Endopterygota</taxon>
        <taxon>Diptera</taxon>
        <taxon>Nematocera</taxon>
        <taxon>Sciaroidea</taxon>
        <taxon>Sciaridae</taxon>
        <taxon>Pseudolycoriella</taxon>
    </lineage>
</organism>
<keyword evidence="10" id="KW-0862">Zinc</keyword>
<evidence type="ECO:0000256" key="1">
    <source>
        <dbReference type="ARBA" id="ARBA00001947"/>
    </source>
</evidence>
<evidence type="ECO:0000256" key="16">
    <source>
        <dbReference type="SAM" id="SignalP"/>
    </source>
</evidence>
<keyword evidence="8 16" id="KW-0732">Signal</keyword>
<dbReference type="EMBL" id="WJQU01000004">
    <property type="protein sequence ID" value="KAJ6635047.1"/>
    <property type="molecule type" value="Genomic_DNA"/>
</dbReference>